<comment type="similarity">
    <text evidence="1">Belongs to the bactofilin family.</text>
</comment>
<comment type="caution">
    <text evidence="2">The sequence shown here is derived from an EMBL/GenBank/DDBJ whole genome shotgun (WGS) entry which is preliminary data.</text>
</comment>
<dbReference type="OrthoDB" id="5294247at2"/>
<evidence type="ECO:0000256" key="1">
    <source>
        <dbReference type="ARBA" id="ARBA00044755"/>
    </source>
</evidence>
<dbReference type="RefSeq" id="WP_129471844.1">
    <property type="nucleotide sequence ID" value="NZ_SAWZ01000007.1"/>
</dbReference>
<proteinExistence type="inferred from homology"/>
<dbReference type="Pfam" id="PF04519">
    <property type="entry name" value="Bactofilin"/>
    <property type="match status" value="1"/>
</dbReference>
<dbReference type="AlphaFoldDB" id="A0A4Q1JUN5"/>
<dbReference type="PANTHER" id="PTHR35024:SF4">
    <property type="entry name" value="POLYMER-FORMING CYTOSKELETAL PROTEIN"/>
    <property type="match status" value="1"/>
</dbReference>
<reference evidence="2 3" key="1">
    <citation type="submission" date="2019-01" db="EMBL/GenBank/DDBJ databases">
        <title>Pseudoxanthomonas composti sp. nov., isolated from compost.</title>
        <authorList>
            <person name="Yang G."/>
        </authorList>
    </citation>
    <scope>NUCLEOTIDE SEQUENCE [LARGE SCALE GENOMIC DNA]</scope>
    <source>
        <strain evidence="2 3">GSS15</strain>
    </source>
</reference>
<dbReference type="PANTHER" id="PTHR35024">
    <property type="entry name" value="HYPOTHETICAL CYTOSOLIC PROTEIN"/>
    <property type="match status" value="1"/>
</dbReference>
<organism evidence="2 3">
    <name type="scientific">Pseudoxanthomonas composti</name>
    <dbReference type="NCBI Taxonomy" id="2137479"/>
    <lineage>
        <taxon>Bacteria</taxon>
        <taxon>Pseudomonadati</taxon>
        <taxon>Pseudomonadota</taxon>
        <taxon>Gammaproteobacteria</taxon>
        <taxon>Lysobacterales</taxon>
        <taxon>Lysobacteraceae</taxon>
        <taxon>Pseudoxanthomonas</taxon>
    </lineage>
</organism>
<dbReference type="Proteomes" id="UP000289784">
    <property type="component" value="Unassembled WGS sequence"/>
</dbReference>
<gene>
    <name evidence="2" type="ORF">EPA99_13975</name>
</gene>
<dbReference type="InterPro" id="IPR007607">
    <property type="entry name" value="BacA/B"/>
</dbReference>
<name>A0A4Q1JUN5_9GAMM</name>
<evidence type="ECO:0000313" key="3">
    <source>
        <dbReference type="Proteomes" id="UP000289784"/>
    </source>
</evidence>
<protein>
    <submittedName>
        <fullName evidence="2">Polymer-forming cytoskeletal family protein</fullName>
    </submittedName>
</protein>
<keyword evidence="3" id="KW-1185">Reference proteome</keyword>
<sequence length="148" mass="15353">MLKKKPATYREGQAIDTLIGPQVVLQGDLMFSGGLYVEGRIRGRVVAEPGQPAVLTLAEQGCIEGEVEAPVVIINGQLRGDVHAAERVELAAQARVVGNIHYRVVEMSAGAVLTGRLVHADAQPAAVAETGPAAEPAVAEPVAMVANA</sequence>
<dbReference type="EMBL" id="SAWZ01000007">
    <property type="protein sequence ID" value="RXR03532.1"/>
    <property type="molecule type" value="Genomic_DNA"/>
</dbReference>
<evidence type="ECO:0000313" key="2">
    <source>
        <dbReference type="EMBL" id="RXR03532.1"/>
    </source>
</evidence>
<accession>A0A4Q1JUN5</accession>